<evidence type="ECO:0000313" key="1">
    <source>
        <dbReference type="EMBL" id="QHT79653.1"/>
    </source>
</evidence>
<protein>
    <submittedName>
        <fullName evidence="1">Uncharacterized protein</fullName>
    </submittedName>
</protein>
<proteinExistence type="predicted"/>
<dbReference type="AlphaFoldDB" id="A0A6C0HI14"/>
<reference evidence="1" key="1">
    <citation type="journal article" date="2020" name="Nature">
        <title>Giant virus diversity and host interactions through global metagenomics.</title>
        <authorList>
            <person name="Schulz F."/>
            <person name="Roux S."/>
            <person name="Paez-Espino D."/>
            <person name="Jungbluth S."/>
            <person name="Walsh D.A."/>
            <person name="Denef V.J."/>
            <person name="McMahon K.D."/>
            <person name="Konstantinidis K.T."/>
            <person name="Eloe-Fadrosh E.A."/>
            <person name="Kyrpides N.C."/>
            <person name="Woyke T."/>
        </authorList>
    </citation>
    <scope>NUCLEOTIDE SEQUENCE</scope>
    <source>
        <strain evidence="1">GVMAG-M-3300023184-101</strain>
    </source>
</reference>
<dbReference type="EMBL" id="MN739951">
    <property type="protein sequence ID" value="QHT79653.1"/>
    <property type="molecule type" value="Genomic_DNA"/>
</dbReference>
<accession>A0A6C0HI14</accession>
<name>A0A6C0HI14_9ZZZZ</name>
<sequence>MDNIDTNIENYSFDDMTNLFKVSPNLSEDDINELNKMMKKVNTLTNNEHKDIVTLFKKIAMILSCIHKYRDYMKINDIYYLSCREDDNYIISLIKNYHNFEAISSSSYLLNKILEKIEKEDELNNNNNNILDIKSLTPAQPLVNDKSNTPITNTFENKLVSGTINSIKRITNLVNVHVDSCFREKYYNSNPCNYVYVLPKQFKNVVSMKLASVEIPNSWFLFSHIKKNNMFTIELTLCNTCSIYNIVIPDGNYDNDTLVTYLNTQYFNQSNTELPLKHLMVSINQYNNKTQFEIVDTAPDDFVFSLHFTTDNTTNMMETFGWILGFRLARYLKIEGMIVSEGLFDAGGDRYIYLCINDYQYNYNETNIICFDKSSIDQYTLAKISLLNGKFSMIIDENDSNPLVKIRQYNGPVNITKLEIKLLDKYGNIVDLNFMDFSFSLELELLYERNNII</sequence>
<organism evidence="1">
    <name type="scientific">viral metagenome</name>
    <dbReference type="NCBI Taxonomy" id="1070528"/>
    <lineage>
        <taxon>unclassified sequences</taxon>
        <taxon>metagenomes</taxon>
        <taxon>organismal metagenomes</taxon>
    </lineage>
</organism>